<dbReference type="Proteomes" id="UP000821845">
    <property type="component" value="Chromosome 9"/>
</dbReference>
<dbReference type="EMBL" id="CM023489">
    <property type="protein sequence ID" value="KAH6922144.1"/>
    <property type="molecule type" value="Genomic_DNA"/>
</dbReference>
<proteinExistence type="predicted"/>
<gene>
    <name evidence="1" type="ORF">HPB50_009893</name>
</gene>
<evidence type="ECO:0000313" key="1">
    <source>
        <dbReference type="EMBL" id="KAH6922144.1"/>
    </source>
</evidence>
<sequence>MAADNEDVCLFIVGADPEREWASLAPLRRTPWRGGREMQILPRRYSPPQLMPMRHPPLMGTLSSRTFEKMPVGSASVFGGEEQEMAGEDERVVTFAECASGRRVLKVAPQEP</sequence>
<reference evidence="1" key="1">
    <citation type="submission" date="2020-05" db="EMBL/GenBank/DDBJ databases">
        <title>Large-scale comparative analyses of tick genomes elucidate their genetic diversity and vector capacities.</title>
        <authorList>
            <person name="Jia N."/>
            <person name="Wang J."/>
            <person name="Shi W."/>
            <person name="Du L."/>
            <person name="Sun Y."/>
            <person name="Zhan W."/>
            <person name="Jiang J."/>
            <person name="Wang Q."/>
            <person name="Zhang B."/>
            <person name="Ji P."/>
            <person name="Sakyi L.B."/>
            <person name="Cui X."/>
            <person name="Yuan T."/>
            <person name="Jiang B."/>
            <person name="Yang W."/>
            <person name="Lam T.T.-Y."/>
            <person name="Chang Q."/>
            <person name="Ding S."/>
            <person name="Wang X."/>
            <person name="Zhu J."/>
            <person name="Ruan X."/>
            <person name="Zhao L."/>
            <person name="Wei J."/>
            <person name="Que T."/>
            <person name="Du C."/>
            <person name="Cheng J."/>
            <person name="Dai P."/>
            <person name="Han X."/>
            <person name="Huang E."/>
            <person name="Gao Y."/>
            <person name="Liu J."/>
            <person name="Shao H."/>
            <person name="Ye R."/>
            <person name="Li L."/>
            <person name="Wei W."/>
            <person name="Wang X."/>
            <person name="Wang C."/>
            <person name="Yang T."/>
            <person name="Huo Q."/>
            <person name="Li W."/>
            <person name="Guo W."/>
            <person name="Chen H."/>
            <person name="Zhou L."/>
            <person name="Ni X."/>
            <person name="Tian J."/>
            <person name="Zhou Y."/>
            <person name="Sheng Y."/>
            <person name="Liu T."/>
            <person name="Pan Y."/>
            <person name="Xia L."/>
            <person name="Li J."/>
            <person name="Zhao F."/>
            <person name="Cao W."/>
        </authorList>
    </citation>
    <scope>NUCLEOTIDE SEQUENCE</scope>
    <source>
        <strain evidence="1">Hyas-2018</strain>
    </source>
</reference>
<comment type="caution">
    <text evidence="1">The sequence shown here is derived from an EMBL/GenBank/DDBJ whole genome shotgun (WGS) entry which is preliminary data.</text>
</comment>
<organism evidence="1 2">
    <name type="scientific">Hyalomma asiaticum</name>
    <name type="common">Tick</name>
    <dbReference type="NCBI Taxonomy" id="266040"/>
    <lineage>
        <taxon>Eukaryota</taxon>
        <taxon>Metazoa</taxon>
        <taxon>Ecdysozoa</taxon>
        <taxon>Arthropoda</taxon>
        <taxon>Chelicerata</taxon>
        <taxon>Arachnida</taxon>
        <taxon>Acari</taxon>
        <taxon>Parasitiformes</taxon>
        <taxon>Ixodida</taxon>
        <taxon>Ixodoidea</taxon>
        <taxon>Ixodidae</taxon>
        <taxon>Hyalomminae</taxon>
        <taxon>Hyalomma</taxon>
    </lineage>
</organism>
<protein>
    <submittedName>
        <fullName evidence="1">Uncharacterized protein</fullName>
    </submittedName>
</protein>
<name>A0ACB7RL58_HYAAI</name>
<keyword evidence="2" id="KW-1185">Reference proteome</keyword>
<evidence type="ECO:0000313" key="2">
    <source>
        <dbReference type="Proteomes" id="UP000821845"/>
    </source>
</evidence>
<accession>A0ACB7RL58</accession>